<keyword evidence="1" id="KW-0472">Membrane</keyword>
<evidence type="ECO:0000313" key="3">
    <source>
        <dbReference type="Proteomes" id="UP001589750"/>
    </source>
</evidence>
<dbReference type="Proteomes" id="UP001589750">
    <property type="component" value="Unassembled WGS sequence"/>
</dbReference>
<comment type="caution">
    <text evidence="2">The sequence shown here is derived from an EMBL/GenBank/DDBJ whole genome shotgun (WGS) entry which is preliminary data.</text>
</comment>
<dbReference type="RefSeq" id="WP_170215404.1">
    <property type="nucleotide sequence ID" value="NZ_JBHMDG010000026.1"/>
</dbReference>
<accession>A0ABV5KDW2</accession>
<feature type="transmembrane region" description="Helical" evidence="1">
    <location>
        <begin position="28"/>
        <end position="52"/>
    </location>
</feature>
<protein>
    <submittedName>
        <fullName evidence="2">Uncharacterized protein</fullName>
    </submittedName>
</protein>
<keyword evidence="1" id="KW-0812">Transmembrane</keyword>
<proteinExistence type="predicted"/>
<dbReference type="EMBL" id="JBHMDG010000026">
    <property type="protein sequence ID" value="MFB9314929.1"/>
    <property type="molecule type" value="Genomic_DNA"/>
</dbReference>
<keyword evidence="3" id="KW-1185">Reference proteome</keyword>
<gene>
    <name evidence="2" type="ORF">ACFFRI_17860</name>
</gene>
<evidence type="ECO:0000313" key="2">
    <source>
        <dbReference type="EMBL" id="MFB9314929.1"/>
    </source>
</evidence>
<organism evidence="2 3">
    <name type="scientific">Nocardioides plantarum</name>
    <dbReference type="NCBI Taxonomy" id="29299"/>
    <lineage>
        <taxon>Bacteria</taxon>
        <taxon>Bacillati</taxon>
        <taxon>Actinomycetota</taxon>
        <taxon>Actinomycetes</taxon>
        <taxon>Propionibacteriales</taxon>
        <taxon>Nocardioidaceae</taxon>
        <taxon>Nocardioides</taxon>
    </lineage>
</organism>
<name>A0ABV5KDW2_9ACTN</name>
<sequence length="54" mass="5924">MSTAPVTREQVIPDRLADRRVRHQARDVAVLMAFSLAMSLLFAAAFLLLAGLGR</sequence>
<keyword evidence="1" id="KW-1133">Transmembrane helix</keyword>
<reference evidence="2 3" key="1">
    <citation type="submission" date="2024-09" db="EMBL/GenBank/DDBJ databases">
        <authorList>
            <person name="Sun Q."/>
            <person name="Mori K."/>
        </authorList>
    </citation>
    <scope>NUCLEOTIDE SEQUENCE [LARGE SCALE GENOMIC DNA]</scope>
    <source>
        <strain evidence="2 3">JCM 9626</strain>
    </source>
</reference>
<evidence type="ECO:0000256" key="1">
    <source>
        <dbReference type="SAM" id="Phobius"/>
    </source>
</evidence>